<dbReference type="Proteomes" id="UP001596112">
    <property type="component" value="Unassembled WGS sequence"/>
</dbReference>
<reference evidence="2" key="1">
    <citation type="journal article" date="2019" name="Int. J. Syst. Evol. Microbiol.">
        <title>The Global Catalogue of Microorganisms (GCM) 10K type strain sequencing project: providing services to taxonomists for standard genome sequencing and annotation.</title>
        <authorList>
            <consortium name="The Broad Institute Genomics Platform"/>
            <consortium name="The Broad Institute Genome Sequencing Center for Infectious Disease"/>
            <person name="Wu L."/>
            <person name="Ma J."/>
        </authorList>
    </citation>
    <scope>NUCLEOTIDE SEQUENCE [LARGE SCALE GENOMIC DNA]</scope>
    <source>
        <strain evidence="2">JCM 9918</strain>
    </source>
</reference>
<sequence>MVKGPKAVMLGGQMDPPARYAKAARHLKQVIEEAPGTPLTRTDLAAFGAPAFGAAFTAFGAGSRCRHIIAPGEKAQTNKSIPVQSPHVLFPDLTAFLLGGTIAKRYGGAEAPLCFCSACAGKLAPDTFTSNRGELPAAAAAHNVAVLMEWLRANGVDP</sequence>
<keyword evidence="2" id="KW-1185">Reference proteome</keyword>
<gene>
    <name evidence="1" type="ORF">ACFQGO_24685</name>
</gene>
<dbReference type="RefSeq" id="WP_272172488.1">
    <property type="nucleotide sequence ID" value="NZ_JAQOSL010000055.1"/>
</dbReference>
<evidence type="ECO:0000313" key="2">
    <source>
        <dbReference type="Proteomes" id="UP001596112"/>
    </source>
</evidence>
<accession>A0ABW1BE31</accession>
<proteinExistence type="predicted"/>
<comment type="caution">
    <text evidence="1">The sequence shown here is derived from an EMBL/GenBank/DDBJ whole genome shotgun (WGS) entry which is preliminary data.</text>
</comment>
<dbReference type="EMBL" id="JBHSNZ010000018">
    <property type="protein sequence ID" value="MFC5810655.1"/>
    <property type="molecule type" value="Genomic_DNA"/>
</dbReference>
<evidence type="ECO:0000313" key="1">
    <source>
        <dbReference type="EMBL" id="MFC5810655.1"/>
    </source>
</evidence>
<organism evidence="1 2">
    <name type="scientific">Streptomyces heilongjiangensis</name>
    <dbReference type="NCBI Taxonomy" id="945052"/>
    <lineage>
        <taxon>Bacteria</taxon>
        <taxon>Bacillati</taxon>
        <taxon>Actinomycetota</taxon>
        <taxon>Actinomycetes</taxon>
        <taxon>Kitasatosporales</taxon>
        <taxon>Streptomycetaceae</taxon>
        <taxon>Streptomyces</taxon>
    </lineage>
</organism>
<name>A0ABW1BE31_9ACTN</name>
<protein>
    <submittedName>
        <fullName evidence="1">Uncharacterized protein</fullName>
    </submittedName>
</protein>